<protein>
    <recommendedName>
        <fullName evidence="1">SnoaL-like domain-containing protein</fullName>
    </recommendedName>
</protein>
<dbReference type="SUPFAM" id="SSF54427">
    <property type="entry name" value="NTF2-like"/>
    <property type="match status" value="1"/>
</dbReference>
<feature type="domain" description="SnoaL-like" evidence="1">
    <location>
        <begin position="12"/>
        <end position="116"/>
    </location>
</feature>
<dbReference type="AlphaFoldDB" id="A0A0D2KDF5"/>
<dbReference type="InterPro" id="IPR050977">
    <property type="entry name" value="Fungal_Meroterpenoid_Isomerase"/>
</dbReference>
<evidence type="ECO:0000259" key="1">
    <source>
        <dbReference type="Pfam" id="PF12680"/>
    </source>
</evidence>
<dbReference type="STRING" id="1442371.A0A0D2KDF5"/>
<evidence type="ECO:0000313" key="2">
    <source>
        <dbReference type="EMBL" id="KIY01255.1"/>
    </source>
</evidence>
<dbReference type="RefSeq" id="XP_016635377.1">
    <property type="nucleotide sequence ID" value="XM_016773320.1"/>
</dbReference>
<dbReference type="OrthoDB" id="3758478at2759"/>
<accession>A0A0D2KDF5</accession>
<dbReference type="PANTHER" id="PTHR39598">
    <property type="entry name" value="AUSTINOL SYNTHESIS PROTEIN F-RELATED"/>
    <property type="match status" value="1"/>
</dbReference>
<dbReference type="InterPro" id="IPR037401">
    <property type="entry name" value="SnoaL-like"/>
</dbReference>
<dbReference type="InterPro" id="IPR032710">
    <property type="entry name" value="NTF2-like_dom_sf"/>
</dbReference>
<dbReference type="PANTHER" id="PTHR39598:SF1">
    <property type="entry name" value="AUSTINOID BIOSYNTHESIS CLUSTERS PROTEIN F-RELATED"/>
    <property type="match status" value="1"/>
</dbReference>
<reference evidence="2 3" key="1">
    <citation type="submission" date="2015-01" db="EMBL/GenBank/DDBJ databases">
        <title>The Genome Sequence of Fonsecaea multimorphosa CBS 102226.</title>
        <authorList>
            <consortium name="The Broad Institute Genomics Platform"/>
            <person name="Cuomo C."/>
            <person name="de Hoog S."/>
            <person name="Gorbushina A."/>
            <person name="Stielow B."/>
            <person name="Teixiera M."/>
            <person name="Abouelleil A."/>
            <person name="Chapman S.B."/>
            <person name="Priest M."/>
            <person name="Young S.K."/>
            <person name="Wortman J."/>
            <person name="Nusbaum C."/>
            <person name="Birren B."/>
        </authorList>
    </citation>
    <scope>NUCLEOTIDE SEQUENCE [LARGE SCALE GENOMIC DNA]</scope>
    <source>
        <strain evidence="2 3">CBS 102226</strain>
    </source>
</reference>
<dbReference type="Pfam" id="PF12680">
    <property type="entry name" value="SnoaL_2"/>
    <property type="match status" value="1"/>
</dbReference>
<keyword evidence="3" id="KW-1185">Reference proteome</keyword>
<proteinExistence type="predicted"/>
<sequence length="145" mass="16563">MSLRQQLLETAKRYLDAHNQRDFSSIAACCAPSCTHRGGPSSVIQPTRNNDEYVAFIVEVFKMMHTYHAEMTDAIVDEATRKVALFLHAKATADAGEYENEYIITLTMSEDGKLVEDQYEFIDSHTMVQWIAKLGNWGPENWEKK</sequence>
<name>A0A0D2KDF5_9EURO</name>
<organism evidence="2 3">
    <name type="scientific">Fonsecaea multimorphosa CBS 102226</name>
    <dbReference type="NCBI Taxonomy" id="1442371"/>
    <lineage>
        <taxon>Eukaryota</taxon>
        <taxon>Fungi</taxon>
        <taxon>Dikarya</taxon>
        <taxon>Ascomycota</taxon>
        <taxon>Pezizomycotina</taxon>
        <taxon>Eurotiomycetes</taxon>
        <taxon>Chaetothyriomycetidae</taxon>
        <taxon>Chaetothyriales</taxon>
        <taxon>Herpotrichiellaceae</taxon>
        <taxon>Fonsecaea</taxon>
    </lineage>
</organism>
<dbReference type="GeneID" id="27708553"/>
<dbReference type="Proteomes" id="UP000053411">
    <property type="component" value="Unassembled WGS sequence"/>
</dbReference>
<gene>
    <name evidence="2" type="ORF">Z520_02807</name>
</gene>
<dbReference type="Gene3D" id="3.10.450.50">
    <property type="match status" value="1"/>
</dbReference>
<dbReference type="EMBL" id="KN848065">
    <property type="protein sequence ID" value="KIY01255.1"/>
    <property type="molecule type" value="Genomic_DNA"/>
</dbReference>
<dbReference type="VEuPathDB" id="FungiDB:Z520_02807"/>
<evidence type="ECO:0000313" key="3">
    <source>
        <dbReference type="Proteomes" id="UP000053411"/>
    </source>
</evidence>